<dbReference type="Proteomes" id="UP000007073">
    <property type="component" value="Chromosome"/>
</dbReference>
<protein>
    <submittedName>
        <fullName evidence="3">Cytochrome c</fullName>
    </submittedName>
</protein>
<evidence type="ECO:0000256" key="1">
    <source>
        <dbReference type="SAM" id="SignalP"/>
    </source>
</evidence>
<keyword evidence="4" id="KW-1185">Reference proteome</keyword>
<dbReference type="KEGG" id="gme:Gmet_2896"/>
<evidence type="ECO:0000259" key="2">
    <source>
        <dbReference type="Pfam" id="PF09699"/>
    </source>
</evidence>
<dbReference type="eggNOG" id="COG3303">
    <property type="taxonomic scope" value="Bacteria"/>
</dbReference>
<dbReference type="InterPro" id="IPR010177">
    <property type="entry name" value="Paired_CXXCH_1"/>
</dbReference>
<keyword evidence="1" id="KW-0732">Signal</keyword>
<dbReference type="SMR" id="Q39RL0"/>
<reference evidence="3 4" key="2">
    <citation type="journal article" date="2009" name="BMC Microbiol.">
        <title>The genome sequence of Geobacter metallireducens: features of metabolism, physiology and regulation common and dissimilar to Geobacter sulfurreducens.</title>
        <authorList>
            <person name="Aklujkar M."/>
            <person name="Krushkal J."/>
            <person name="DiBartolo G."/>
            <person name="Lapidus A."/>
            <person name="Land M.L."/>
            <person name="Lovley D.R."/>
        </authorList>
    </citation>
    <scope>NUCLEOTIDE SEQUENCE [LARGE SCALE GENOMIC DNA]</scope>
    <source>
        <strain evidence="4">ATCC 53774 / DSM 7210 / GS-15</strain>
    </source>
</reference>
<dbReference type="EMBL" id="CP000148">
    <property type="protein sequence ID" value="ABB33114.1"/>
    <property type="molecule type" value="Genomic_DNA"/>
</dbReference>
<dbReference type="STRING" id="269799.Gmet_2896"/>
<gene>
    <name evidence="3" type="ordered locus">Gmet_2896</name>
</gene>
<evidence type="ECO:0000313" key="4">
    <source>
        <dbReference type="Proteomes" id="UP000007073"/>
    </source>
</evidence>
<organism evidence="3 4">
    <name type="scientific">Geobacter metallireducens (strain ATCC 53774 / DSM 7210 / GS-15)</name>
    <dbReference type="NCBI Taxonomy" id="269799"/>
    <lineage>
        <taxon>Bacteria</taxon>
        <taxon>Pseudomonadati</taxon>
        <taxon>Thermodesulfobacteriota</taxon>
        <taxon>Desulfuromonadia</taxon>
        <taxon>Geobacterales</taxon>
        <taxon>Geobacteraceae</taxon>
        <taxon>Geobacter</taxon>
    </lineage>
</organism>
<dbReference type="SUPFAM" id="SSF48695">
    <property type="entry name" value="Multiheme cytochromes"/>
    <property type="match status" value="2"/>
</dbReference>
<proteinExistence type="predicted"/>
<feature type="chain" id="PRO_5004223456" evidence="1">
    <location>
        <begin position="24"/>
        <end position="240"/>
    </location>
</feature>
<sequence>MKRRILMTLAALALMGMASSSGAAPSGTVKGIKGSPHDLSFTTPGTNQTDQVCVFCHTPHNAVQAVPLWNRNASTNTASSFKLYTSSQTFDMKPNPSRNGFTADSISLFCMSCHDGSALGGSMIGAEPVGVSNNALIPNGGDTTTAASKIVGSANFGTDLTKSHPVNFVYDSTKDAGIVANATLLAGKKFPLFKADGVANNLECASCHAVHGQTNTTYNYPKFLRSTMAGSALCLGCHIK</sequence>
<name>Q39RL0_GEOMG</name>
<dbReference type="HOGENOM" id="CLU_076833_0_0_7"/>
<dbReference type="InterPro" id="IPR036280">
    <property type="entry name" value="Multihaem_cyt_sf"/>
</dbReference>
<feature type="domain" description="Doubled CXXCH motif" evidence="2">
    <location>
        <begin position="199"/>
        <end position="238"/>
    </location>
</feature>
<dbReference type="AlphaFoldDB" id="Q39RL0"/>
<feature type="signal peptide" evidence="1">
    <location>
        <begin position="1"/>
        <end position="23"/>
    </location>
</feature>
<accession>Q39RL0</accession>
<evidence type="ECO:0000313" key="3">
    <source>
        <dbReference type="EMBL" id="ABB33114.1"/>
    </source>
</evidence>
<reference evidence="3 4" key="1">
    <citation type="submission" date="2005-10" db="EMBL/GenBank/DDBJ databases">
        <title>Complete sequence of Geobacter metallireducens GS-15.</title>
        <authorList>
            <consortium name="US DOE Joint Genome Institute"/>
            <person name="Copeland A."/>
            <person name="Lucas S."/>
            <person name="Lapidus A."/>
            <person name="Barry K."/>
            <person name="Detter J.C."/>
            <person name="Glavina T."/>
            <person name="Hammon N."/>
            <person name="Israni S."/>
            <person name="Pitluck S."/>
            <person name="Di Bartolo G."/>
            <person name="Chain P."/>
            <person name="Schmutz J."/>
            <person name="Larimer F."/>
            <person name="Land M."/>
            <person name="Kyrpides N."/>
            <person name="Ivanova N."/>
            <person name="Richardson P."/>
        </authorList>
    </citation>
    <scope>NUCLEOTIDE SEQUENCE [LARGE SCALE GENOMIC DNA]</scope>
    <source>
        <strain evidence="4">ATCC 53774 / DSM 7210 / GS-15</strain>
    </source>
</reference>
<dbReference type="Pfam" id="PF09699">
    <property type="entry name" value="Paired_CXXCH_1"/>
    <property type="match status" value="1"/>
</dbReference>
<dbReference type="RefSeq" id="WP_004512832.1">
    <property type="nucleotide sequence ID" value="NC_007517.1"/>
</dbReference>